<evidence type="ECO:0000313" key="4">
    <source>
        <dbReference type="EMBL" id="CAK7911101.1"/>
    </source>
</evidence>
<gene>
    <name evidence="4" type="primary">PRY1</name>
    <name evidence="4" type="ORF">CAAN4_F00892</name>
</gene>
<dbReference type="PRINTS" id="PR00837">
    <property type="entry name" value="V5TPXLIKE"/>
</dbReference>
<dbReference type="InterPro" id="IPR018244">
    <property type="entry name" value="Allrgn_V5/Tpx1_CS"/>
</dbReference>
<reference evidence="4 5" key="1">
    <citation type="submission" date="2024-01" db="EMBL/GenBank/DDBJ databases">
        <authorList>
            <consortium name="Genoscope - CEA"/>
            <person name="William W."/>
        </authorList>
    </citation>
    <scope>NUCLEOTIDE SEQUENCE [LARGE SCALE GENOMIC DNA]</scope>
    <source>
        <strain evidence="4 5">29B2s-10</strain>
    </source>
</reference>
<dbReference type="Pfam" id="PF00188">
    <property type="entry name" value="CAP"/>
    <property type="match status" value="1"/>
</dbReference>
<feature type="domain" description="SCP" evidence="3">
    <location>
        <begin position="129"/>
        <end position="255"/>
    </location>
</feature>
<dbReference type="PROSITE" id="PS01010">
    <property type="entry name" value="CRISP_2"/>
    <property type="match status" value="1"/>
</dbReference>
<dbReference type="SMART" id="SM00198">
    <property type="entry name" value="SCP"/>
    <property type="match status" value="1"/>
</dbReference>
<feature type="region of interest" description="Disordered" evidence="1">
    <location>
        <begin position="54"/>
        <end position="114"/>
    </location>
</feature>
<feature type="signal peptide" evidence="2">
    <location>
        <begin position="1"/>
        <end position="19"/>
    </location>
</feature>
<sequence>MQFTISLASALMVLQFVAAQKTVYVTQTLFTTILPGQSEPTTVAAPVAVQVESPKVETEVATDSPATSPKVETEAAPSPAVAETTQTPAKKEPAATTTATTAAASTQTSGSSDSGIYADISKSSNLDASFAKAILDAHNEKRALHSAPNLSWDKTVYEYAQAYADKYDCSGGLTHSGGKYGENLAVGYANGPAALDAWYSEGSNYDYSSLTAYDHFTQVVWKSTTKLGCAIKDCSANNWGHYVICSYDPAGNMMGAQTKNVFPN</sequence>
<evidence type="ECO:0000256" key="1">
    <source>
        <dbReference type="SAM" id="MobiDB-lite"/>
    </source>
</evidence>
<dbReference type="InterPro" id="IPR035940">
    <property type="entry name" value="CAP_sf"/>
</dbReference>
<protein>
    <submittedName>
        <fullName evidence="4">Protein Pry1p</fullName>
    </submittedName>
</protein>
<dbReference type="PROSITE" id="PS01009">
    <property type="entry name" value="CRISP_1"/>
    <property type="match status" value="1"/>
</dbReference>
<accession>A0ABP0EGP6</accession>
<evidence type="ECO:0000259" key="3">
    <source>
        <dbReference type="SMART" id="SM00198"/>
    </source>
</evidence>
<dbReference type="Proteomes" id="UP001497600">
    <property type="component" value="Chromosome F"/>
</dbReference>
<dbReference type="InterPro" id="IPR014044">
    <property type="entry name" value="CAP_dom"/>
</dbReference>
<dbReference type="SUPFAM" id="SSF55797">
    <property type="entry name" value="PR-1-like"/>
    <property type="match status" value="1"/>
</dbReference>
<keyword evidence="2" id="KW-0732">Signal</keyword>
<dbReference type="Gene3D" id="3.40.33.10">
    <property type="entry name" value="CAP"/>
    <property type="match status" value="1"/>
</dbReference>
<dbReference type="EMBL" id="OZ004258">
    <property type="protein sequence ID" value="CAK7911101.1"/>
    <property type="molecule type" value="Genomic_DNA"/>
</dbReference>
<feature type="compositionally biased region" description="Low complexity" evidence="1">
    <location>
        <begin position="84"/>
        <end position="109"/>
    </location>
</feature>
<proteinExistence type="predicted"/>
<organism evidence="4 5">
    <name type="scientific">[Candida] anglica</name>
    <dbReference type="NCBI Taxonomy" id="148631"/>
    <lineage>
        <taxon>Eukaryota</taxon>
        <taxon>Fungi</taxon>
        <taxon>Dikarya</taxon>
        <taxon>Ascomycota</taxon>
        <taxon>Saccharomycotina</taxon>
        <taxon>Pichiomycetes</taxon>
        <taxon>Debaryomycetaceae</taxon>
        <taxon>Kurtzmaniella</taxon>
    </lineage>
</organism>
<keyword evidence="5" id="KW-1185">Reference proteome</keyword>
<dbReference type="CDD" id="cd05384">
    <property type="entry name" value="CAP_PRY1-like"/>
    <property type="match status" value="1"/>
</dbReference>
<feature type="chain" id="PRO_5045946256" evidence="2">
    <location>
        <begin position="20"/>
        <end position="264"/>
    </location>
</feature>
<name>A0ABP0EGP6_9ASCO</name>
<evidence type="ECO:0000313" key="5">
    <source>
        <dbReference type="Proteomes" id="UP001497600"/>
    </source>
</evidence>
<evidence type="ECO:0000256" key="2">
    <source>
        <dbReference type="SAM" id="SignalP"/>
    </source>
</evidence>
<dbReference type="InterPro" id="IPR001283">
    <property type="entry name" value="CRISP-related"/>
</dbReference>
<dbReference type="PANTHER" id="PTHR10334">
    <property type="entry name" value="CYSTEINE-RICH SECRETORY PROTEIN-RELATED"/>
    <property type="match status" value="1"/>
</dbReference>